<accession>A0A6J5YPG3</accession>
<gene>
    <name evidence="1" type="ORF">UFOPK3770_00067</name>
</gene>
<organism evidence="1">
    <name type="scientific">freshwater metagenome</name>
    <dbReference type="NCBI Taxonomy" id="449393"/>
    <lineage>
        <taxon>unclassified sequences</taxon>
        <taxon>metagenomes</taxon>
        <taxon>ecological metagenomes</taxon>
    </lineage>
</organism>
<proteinExistence type="predicted"/>
<dbReference type="AlphaFoldDB" id="A0A6J5YPG3"/>
<reference evidence="1" key="1">
    <citation type="submission" date="2020-05" db="EMBL/GenBank/DDBJ databases">
        <authorList>
            <person name="Chiriac C."/>
            <person name="Salcher M."/>
            <person name="Ghai R."/>
            <person name="Kavagutti S V."/>
        </authorList>
    </citation>
    <scope>NUCLEOTIDE SEQUENCE</scope>
</reference>
<sequence length="55" mass="6158">MPHQVNTVAFGGFWAEAGFWALEPSRSPPCDTFVQTIWVRATPHEFLVKGPVNDD</sequence>
<dbReference type="EMBL" id="CAESAJ010000003">
    <property type="protein sequence ID" value="CAB4329829.1"/>
    <property type="molecule type" value="Genomic_DNA"/>
</dbReference>
<name>A0A6J5YPG3_9ZZZZ</name>
<protein>
    <submittedName>
        <fullName evidence="1">Unannotated protein</fullName>
    </submittedName>
</protein>
<evidence type="ECO:0000313" key="1">
    <source>
        <dbReference type="EMBL" id="CAB4329829.1"/>
    </source>
</evidence>